<dbReference type="PANTHER" id="PTHR46082">
    <property type="entry name" value="ATP/GTP-BINDING PROTEIN-RELATED"/>
    <property type="match status" value="1"/>
</dbReference>
<proteinExistence type="predicted"/>
<name>A0A9P9DPK8_9HYPO</name>
<dbReference type="PANTHER" id="PTHR46082:SF11">
    <property type="entry name" value="AAA+ ATPASE DOMAIN-CONTAINING PROTEIN-RELATED"/>
    <property type="match status" value="1"/>
</dbReference>
<dbReference type="SUPFAM" id="SSF53167">
    <property type="entry name" value="Purine and uridine phosphorylases"/>
    <property type="match status" value="1"/>
</dbReference>
<comment type="caution">
    <text evidence="1">The sequence shown here is derived from an EMBL/GenBank/DDBJ whole genome shotgun (WGS) entry which is preliminary data.</text>
</comment>
<keyword evidence="2" id="KW-1185">Reference proteome</keyword>
<evidence type="ECO:0000313" key="2">
    <source>
        <dbReference type="Proteomes" id="UP000717696"/>
    </source>
</evidence>
<dbReference type="Proteomes" id="UP000717696">
    <property type="component" value="Unassembled WGS sequence"/>
</dbReference>
<sequence>MSNPNDYTEFLDEEYEGLEYISPNDTNHYTLSKVRKHNVIIAVLPNNEYRKSSAASVARDMLHSFPNVRIGLIVGIAGGAPRKHNIYLRDIVVSSAGNGKGRDFQEIGLLNQPPTLLRTIVSELKAHYERKGH</sequence>
<gene>
    <name evidence="1" type="ORF">B0J13DRAFT_599104</name>
</gene>
<dbReference type="GO" id="GO:0009116">
    <property type="term" value="P:nucleoside metabolic process"/>
    <property type="evidence" value="ECO:0007669"/>
    <property type="project" value="InterPro"/>
</dbReference>
<dbReference type="InterPro" id="IPR035994">
    <property type="entry name" value="Nucleoside_phosphorylase_sf"/>
</dbReference>
<evidence type="ECO:0000313" key="1">
    <source>
        <dbReference type="EMBL" id="KAH7123340.1"/>
    </source>
</evidence>
<accession>A0A9P9DPK8</accession>
<organism evidence="1 2">
    <name type="scientific">Dactylonectria estremocensis</name>
    <dbReference type="NCBI Taxonomy" id="1079267"/>
    <lineage>
        <taxon>Eukaryota</taxon>
        <taxon>Fungi</taxon>
        <taxon>Dikarya</taxon>
        <taxon>Ascomycota</taxon>
        <taxon>Pezizomycotina</taxon>
        <taxon>Sordariomycetes</taxon>
        <taxon>Hypocreomycetidae</taxon>
        <taxon>Hypocreales</taxon>
        <taxon>Nectriaceae</taxon>
        <taxon>Dactylonectria</taxon>
    </lineage>
</organism>
<dbReference type="EMBL" id="JAGMUU010000025">
    <property type="protein sequence ID" value="KAH7123340.1"/>
    <property type="molecule type" value="Genomic_DNA"/>
</dbReference>
<dbReference type="AlphaFoldDB" id="A0A9P9DPK8"/>
<dbReference type="Gene3D" id="3.40.50.1580">
    <property type="entry name" value="Nucleoside phosphorylase domain"/>
    <property type="match status" value="1"/>
</dbReference>
<reference evidence="1" key="1">
    <citation type="journal article" date="2021" name="Nat. Commun.">
        <title>Genetic determinants of endophytism in the Arabidopsis root mycobiome.</title>
        <authorList>
            <person name="Mesny F."/>
            <person name="Miyauchi S."/>
            <person name="Thiergart T."/>
            <person name="Pickel B."/>
            <person name="Atanasova L."/>
            <person name="Karlsson M."/>
            <person name="Huettel B."/>
            <person name="Barry K.W."/>
            <person name="Haridas S."/>
            <person name="Chen C."/>
            <person name="Bauer D."/>
            <person name="Andreopoulos W."/>
            <person name="Pangilinan J."/>
            <person name="LaButti K."/>
            <person name="Riley R."/>
            <person name="Lipzen A."/>
            <person name="Clum A."/>
            <person name="Drula E."/>
            <person name="Henrissat B."/>
            <person name="Kohler A."/>
            <person name="Grigoriev I.V."/>
            <person name="Martin F.M."/>
            <person name="Hacquard S."/>
        </authorList>
    </citation>
    <scope>NUCLEOTIDE SEQUENCE</scope>
    <source>
        <strain evidence="1">MPI-CAGE-AT-0021</strain>
    </source>
</reference>
<dbReference type="OrthoDB" id="1577640at2759"/>
<dbReference type="GO" id="GO:0003824">
    <property type="term" value="F:catalytic activity"/>
    <property type="evidence" value="ECO:0007669"/>
    <property type="project" value="InterPro"/>
</dbReference>
<dbReference type="InterPro" id="IPR053137">
    <property type="entry name" value="NLR-like"/>
</dbReference>
<protein>
    <submittedName>
        <fullName evidence="1">Pfs domain-containing protein</fullName>
    </submittedName>
</protein>